<feature type="region of interest" description="Disordered" evidence="2">
    <location>
        <begin position="262"/>
        <end position="293"/>
    </location>
</feature>
<name>A0A167QQ78_CALVF</name>
<keyword evidence="1" id="KW-0479">Metal-binding</keyword>
<feature type="compositionally biased region" description="Polar residues" evidence="2">
    <location>
        <begin position="525"/>
        <end position="543"/>
    </location>
</feature>
<evidence type="ECO:0000259" key="3">
    <source>
        <dbReference type="PROSITE" id="PS50114"/>
    </source>
</evidence>
<dbReference type="GO" id="GO:0006355">
    <property type="term" value="P:regulation of DNA-templated transcription"/>
    <property type="evidence" value="ECO:0007669"/>
    <property type="project" value="InterPro"/>
</dbReference>
<feature type="region of interest" description="Disordered" evidence="2">
    <location>
        <begin position="407"/>
        <end position="445"/>
    </location>
</feature>
<reference evidence="4 5" key="1">
    <citation type="journal article" date="2016" name="Mol. Biol. Evol.">
        <title>Comparative Genomics of Early-Diverging Mushroom-Forming Fungi Provides Insights into the Origins of Lignocellulose Decay Capabilities.</title>
        <authorList>
            <person name="Nagy L.G."/>
            <person name="Riley R."/>
            <person name="Tritt A."/>
            <person name="Adam C."/>
            <person name="Daum C."/>
            <person name="Floudas D."/>
            <person name="Sun H."/>
            <person name="Yadav J.S."/>
            <person name="Pangilinan J."/>
            <person name="Larsson K.H."/>
            <person name="Matsuura K."/>
            <person name="Barry K."/>
            <person name="Labutti K."/>
            <person name="Kuo R."/>
            <person name="Ohm R.A."/>
            <person name="Bhattacharya S.S."/>
            <person name="Shirouzu T."/>
            <person name="Yoshinaga Y."/>
            <person name="Martin F.M."/>
            <person name="Grigoriev I.V."/>
            <person name="Hibbett D.S."/>
        </authorList>
    </citation>
    <scope>NUCLEOTIDE SEQUENCE [LARGE SCALE GENOMIC DNA]</scope>
    <source>
        <strain evidence="4 5">TUFC12733</strain>
    </source>
</reference>
<dbReference type="OrthoDB" id="515401at2759"/>
<keyword evidence="1" id="KW-0862">Zinc</keyword>
<feature type="compositionally biased region" description="Low complexity" evidence="2">
    <location>
        <begin position="16"/>
        <end position="27"/>
    </location>
</feature>
<feature type="compositionally biased region" description="Basic and acidic residues" evidence="2">
    <location>
        <begin position="267"/>
        <end position="276"/>
    </location>
</feature>
<dbReference type="SUPFAM" id="SSF57716">
    <property type="entry name" value="Glucocorticoid receptor-like (DNA-binding domain)"/>
    <property type="match status" value="1"/>
</dbReference>
<evidence type="ECO:0000256" key="2">
    <source>
        <dbReference type="SAM" id="MobiDB-lite"/>
    </source>
</evidence>
<dbReference type="PROSITE" id="PS50114">
    <property type="entry name" value="GATA_ZN_FINGER_2"/>
    <property type="match status" value="1"/>
</dbReference>
<gene>
    <name evidence="4" type="ORF">CALVIDRAFT_533788</name>
</gene>
<dbReference type="GO" id="GO:0043565">
    <property type="term" value="F:sequence-specific DNA binding"/>
    <property type="evidence" value="ECO:0007669"/>
    <property type="project" value="InterPro"/>
</dbReference>
<accession>A0A167QQ78</accession>
<dbReference type="GO" id="GO:0008270">
    <property type="term" value="F:zinc ion binding"/>
    <property type="evidence" value="ECO:0007669"/>
    <property type="project" value="UniProtKB-KW"/>
</dbReference>
<feature type="domain" description="GATA-type" evidence="3">
    <location>
        <begin position="322"/>
        <end position="375"/>
    </location>
</feature>
<dbReference type="EMBL" id="KV417270">
    <property type="protein sequence ID" value="KZP00141.1"/>
    <property type="molecule type" value="Genomic_DNA"/>
</dbReference>
<protein>
    <recommendedName>
        <fullName evidence="3">GATA-type domain-containing protein</fullName>
    </recommendedName>
</protein>
<dbReference type="InterPro" id="IPR000679">
    <property type="entry name" value="Znf_GATA"/>
</dbReference>
<dbReference type="Proteomes" id="UP000076738">
    <property type="component" value="Unassembled WGS sequence"/>
</dbReference>
<dbReference type="AlphaFoldDB" id="A0A167QQ78"/>
<dbReference type="CDD" id="cd00202">
    <property type="entry name" value="ZnF_GATA"/>
    <property type="match status" value="1"/>
</dbReference>
<dbReference type="InterPro" id="IPR013088">
    <property type="entry name" value="Znf_NHR/GATA"/>
</dbReference>
<feature type="compositionally biased region" description="Polar residues" evidence="2">
    <location>
        <begin position="415"/>
        <end position="438"/>
    </location>
</feature>
<keyword evidence="1" id="KW-0863">Zinc-finger</keyword>
<dbReference type="STRING" id="1330018.A0A167QQ78"/>
<evidence type="ECO:0000256" key="1">
    <source>
        <dbReference type="PROSITE-ProRule" id="PRU00094"/>
    </source>
</evidence>
<feature type="region of interest" description="Disordered" evidence="2">
    <location>
        <begin position="491"/>
        <end position="543"/>
    </location>
</feature>
<dbReference type="Gene3D" id="3.30.50.10">
    <property type="entry name" value="Erythroid Transcription Factor GATA-1, subunit A"/>
    <property type="match status" value="1"/>
</dbReference>
<proteinExistence type="predicted"/>
<dbReference type="Pfam" id="PF00320">
    <property type="entry name" value="GATA"/>
    <property type="match status" value="1"/>
</dbReference>
<keyword evidence="5" id="KW-1185">Reference proteome</keyword>
<organism evidence="4 5">
    <name type="scientific">Calocera viscosa (strain TUFC12733)</name>
    <dbReference type="NCBI Taxonomy" id="1330018"/>
    <lineage>
        <taxon>Eukaryota</taxon>
        <taxon>Fungi</taxon>
        <taxon>Dikarya</taxon>
        <taxon>Basidiomycota</taxon>
        <taxon>Agaricomycotina</taxon>
        <taxon>Dacrymycetes</taxon>
        <taxon>Dacrymycetales</taxon>
        <taxon>Dacrymycetaceae</taxon>
        <taxon>Calocera</taxon>
    </lineage>
</organism>
<feature type="region of interest" description="Disordered" evidence="2">
    <location>
        <begin position="1"/>
        <end position="32"/>
    </location>
</feature>
<evidence type="ECO:0000313" key="4">
    <source>
        <dbReference type="EMBL" id="KZP00141.1"/>
    </source>
</evidence>
<feature type="region of interest" description="Disordered" evidence="2">
    <location>
        <begin position="103"/>
        <end position="123"/>
    </location>
</feature>
<sequence>MDSAPFRLPSDNLSNSSASTPPSTASPRTDFSASADEFAMIYNQSPPHSTAGFAHLAARSSFDHSAHNSGPDKPTYPFAFAAPQQEHSMSMDVQSHSAAHAHQDAHAHAPAAAQQYWSGSSSTDSLHSQGASFLSDLQHAQIKLDRLQHEASPELYYSHPAPPQQLSQPMPQPWNYTPEAELPDQIDAAAAAAAAQHGMTYGAADAGTLLRSSSYTSFGSEHGMQMDYSSDSEGNIYATAGMPLTADPSALHDGRLVTYRSGSESGYDVKEERRSPELGGGYSRPSSSSSHHSVQPLVFRPQMMQVMHTDDAASKETQFLRRKCHNCHTTEPPSWRRSTLTPGKIVCNKCGLYERTHGRTRPHRFDELRCGTKVRKTTKIVSVISRETSPNTAARFRAMAAVKGEEAFPGRRGSTIESEGSDASRSVSRNGSAYNSPNMGHAYPSDSPIRVPQAPMKAATLPTPNPYDTSARPVSSSADYYAYQRRASLPNFGMPADRSSSGLSTPDGRRHSAAIPMPGIPEATGWQTIPVSELTASPTRKRA</sequence>
<dbReference type="SMART" id="SM00401">
    <property type="entry name" value="ZnF_GATA"/>
    <property type="match status" value="1"/>
</dbReference>
<evidence type="ECO:0000313" key="5">
    <source>
        <dbReference type="Proteomes" id="UP000076738"/>
    </source>
</evidence>